<comment type="similarity">
    <text evidence="6">Belongs to the calycin superfamily. Triabin family.</text>
</comment>
<reference evidence="7" key="1">
    <citation type="journal article" date="2014" name="PLoS Negl. Trop. Dis.">
        <title>An updated insight into the Sialotranscriptome of Triatoma infestans: developmental stage and geographic variations.</title>
        <authorList>
            <person name="Schwarz A."/>
            <person name="Medrano-Mercado N."/>
            <person name="Schaub G.A."/>
            <person name="Struchiner C.J."/>
            <person name="Bargues M.D."/>
            <person name="Levy M.Z."/>
            <person name="Ribeiro J.M."/>
        </authorList>
    </citation>
    <scope>NUCLEOTIDE SEQUENCE</scope>
    <source>
        <strain evidence="7">Chile</strain>
        <tissue evidence="7">Salivary glands</tissue>
    </source>
</reference>
<keyword evidence="4" id="KW-0732">Signal</keyword>
<evidence type="ECO:0000256" key="2">
    <source>
        <dbReference type="ARBA" id="ARBA00022525"/>
    </source>
</evidence>
<keyword evidence="2" id="KW-0964">Secreted</keyword>
<dbReference type="SUPFAM" id="SSF50814">
    <property type="entry name" value="Lipocalins"/>
    <property type="match status" value="1"/>
</dbReference>
<evidence type="ECO:0000313" key="7">
    <source>
        <dbReference type="EMBL" id="JAC18590.1"/>
    </source>
</evidence>
<comment type="subcellular location">
    <subcellularLocation>
        <location evidence="1">Secreted</location>
    </subcellularLocation>
</comment>
<evidence type="ECO:0000256" key="4">
    <source>
        <dbReference type="ARBA" id="ARBA00022729"/>
    </source>
</evidence>
<dbReference type="CDD" id="cd19423">
    <property type="entry name" value="lipocalin_LTBP1-like"/>
    <property type="match status" value="1"/>
</dbReference>
<dbReference type="InterPro" id="IPR005657">
    <property type="entry name" value="Triabi/Procalin"/>
</dbReference>
<protein>
    <submittedName>
        <fullName evidence="7">Putative salivary lipocalin</fullName>
    </submittedName>
</protein>
<organism evidence="7">
    <name type="scientific">Triatoma infestans</name>
    <name type="common">Assassin bug</name>
    <dbReference type="NCBI Taxonomy" id="30076"/>
    <lineage>
        <taxon>Eukaryota</taxon>
        <taxon>Metazoa</taxon>
        <taxon>Ecdysozoa</taxon>
        <taxon>Arthropoda</taxon>
        <taxon>Hexapoda</taxon>
        <taxon>Insecta</taxon>
        <taxon>Pterygota</taxon>
        <taxon>Neoptera</taxon>
        <taxon>Paraneoptera</taxon>
        <taxon>Hemiptera</taxon>
        <taxon>Heteroptera</taxon>
        <taxon>Panheteroptera</taxon>
        <taxon>Cimicomorpha</taxon>
        <taxon>Reduviidae</taxon>
        <taxon>Triatominae</taxon>
        <taxon>Triatoma</taxon>
    </lineage>
</organism>
<dbReference type="EMBL" id="GBBI01000122">
    <property type="protein sequence ID" value="JAC18590.1"/>
    <property type="molecule type" value="mRNA"/>
</dbReference>
<dbReference type="Pfam" id="PF03973">
    <property type="entry name" value="Triabin"/>
    <property type="match status" value="1"/>
</dbReference>
<keyword evidence="5" id="KW-1199">Hemostasis impairing toxin</keyword>
<name>A0A023FB59_TRIIF</name>
<dbReference type="AlphaFoldDB" id="A0A023FB59"/>
<dbReference type="GO" id="GO:0030682">
    <property type="term" value="P:symbiont-mediated perturbation of host defenses"/>
    <property type="evidence" value="ECO:0007669"/>
    <property type="project" value="InterPro"/>
</dbReference>
<accession>A0A023FB59</accession>
<evidence type="ECO:0000256" key="1">
    <source>
        <dbReference type="ARBA" id="ARBA00004613"/>
    </source>
</evidence>
<dbReference type="Gene3D" id="2.40.128.20">
    <property type="match status" value="1"/>
</dbReference>
<evidence type="ECO:0000256" key="6">
    <source>
        <dbReference type="ARBA" id="ARBA00034121"/>
    </source>
</evidence>
<dbReference type="GO" id="GO:0005576">
    <property type="term" value="C:extracellular region"/>
    <property type="evidence" value="ECO:0007669"/>
    <property type="project" value="UniProtKB-SubCell"/>
</dbReference>
<dbReference type="InterPro" id="IPR012674">
    <property type="entry name" value="Calycin"/>
</dbReference>
<sequence length="182" mass="20438">MRRTRLALSDLSKLHFVNMKIFIAVTFLGILMHAYAQECKLMPAAKNFDSNKYFNIPLVYVTHSRSGLREDVCQKYETTNNGNGTSSTVVSADYTNGDPIYPPTFNCTDKPKIGGDNGHFIVECEIQETDESFQYEMEVSVIATDNQKYAILKVCSTDDPDDILVLQTNKDSVDPGVTKFLE</sequence>
<proteinExistence type="evidence at transcript level"/>
<dbReference type="GO" id="GO:0090729">
    <property type="term" value="F:toxin activity"/>
    <property type="evidence" value="ECO:0007669"/>
    <property type="project" value="UniProtKB-KW"/>
</dbReference>
<evidence type="ECO:0000256" key="5">
    <source>
        <dbReference type="ARBA" id="ARBA00023240"/>
    </source>
</evidence>
<evidence type="ECO:0000256" key="3">
    <source>
        <dbReference type="ARBA" id="ARBA00022656"/>
    </source>
</evidence>
<feature type="non-terminal residue" evidence="7">
    <location>
        <position position="182"/>
    </location>
</feature>
<keyword evidence="3" id="KW-0800">Toxin</keyword>